<dbReference type="Proteomes" id="UP000693942">
    <property type="component" value="Unassembled WGS sequence"/>
</dbReference>
<dbReference type="InterPro" id="IPR045087">
    <property type="entry name" value="Cu-oxidase_fam"/>
</dbReference>
<dbReference type="GO" id="GO:0016491">
    <property type="term" value="F:oxidoreductase activity"/>
    <property type="evidence" value="ECO:0007669"/>
    <property type="project" value="UniProtKB-KW"/>
</dbReference>
<evidence type="ECO:0000259" key="10">
    <source>
        <dbReference type="Pfam" id="PF07731"/>
    </source>
</evidence>
<evidence type="ECO:0000256" key="2">
    <source>
        <dbReference type="ARBA" id="ARBA00022723"/>
    </source>
</evidence>
<dbReference type="PROSITE" id="PS00080">
    <property type="entry name" value="MULTICOPPER_OXIDASE2"/>
    <property type="match status" value="1"/>
</dbReference>
<comment type="caution">
    <text evidence="12">The sequence shown here is derived from an EMBL/GenBank/DDBJ whole genome shotgun (WGS) entry which is preliminary data.</text>
</comment>
<dbReference type="Pfam" id="PF07731">
    <property type="entry name" value="Cu-oxidase_2"/>
    <property type="match status" value="1"/>
</dbReference>
<keyword evidence="7" id="KW-0325">Glycoprotein</keyword>
<dbReference type="EMBL" id="JAELUR010000007">
    <property type="protein sequence ID" value="KAG7428923.1"/>
    <property type="molecule type" value="Genomic_DNA"/>
</dbReference>
<feature type="signal peptide" evidence="8">
    <location>
        <begin position="1"/>
        <end position="21"/>
    </location>
</feature>
<keyword evidence="3 8" id="KW-0732">Signal</keyword>
<keyword evidence="6" id="KW-0186">Copper</keyword>
<feature type="domain" description="Plastocyanin-like" evidence="11">
    <location>
        <begin position="33"/>
        <end position="146"/>
    </location>
</feature>
<keyword evidence="5" id="KW-0560">Oxidoreductase</keyword>
<dbReference type="Pfam" id="PF00394">
    <property type="entry name" value="Cu-oxidase"/>
    <property type="match status" value="1"/>
</dbReference>
<proteinExistence type="inferred from homology"/>
<evidence type="ECO:0000313" key="12">
    <source>
        <dbReference type="EMBL" id="KAG7428923.1"/>
    </source>
</evidence>
<keyword evidence="2" id="KW-0479">Metal-binding</keyword>
<dbReference type="InterPro" id="IPR011707">
    <property type="entry name" value="Cu-oxidase-like_N"/>
</dbReference>
<dbReference type="Pfam" id="PF07732">
    <property type="entry name" value="Cu-oxidase_3"/>
    <property type="match status" value="1"/>
</dbReference>
<organism evidence="12 13">
    <name type="scientific">Fusarium oxysporum f. sp. raphani</name>
    <dbReference type="NCBI Taxonomy" id="96318"/>
    <lineage>
        <taxon>Eukaryota</taxon>
        <taxon>Fungi</taxon>
        <taxon>Dikarya</taxon>
        <taxon>Ascomycota</taxon>
        <taxon>Pezizomycotina</taxon>
        <taxon>Sordariomycetes</taxon>
        <taxon>Hypocreomycetidae</taxon>
        <taxon>Hypocreales</taxon>
        <taxon>Nectriaceae</taxon>
        <taxon>Fusarium</taxon>
        <taxon>Fusarium oxysporum species complex</taxon>
    </lineage>
</organism>
<keyword evidence="4" id="KW-0677">Repeat</keyword>
<protein>
    <submittedName>
        <fullName evidence="12">Laccase abr2</fullName>
    </submittedName>
</protein>
<dbReference type="FunFam" id="2.60.40.420:FF:000036">
    <property type="entry name" value="L-ascorbate oxidase"/>
    <property type="match status" value="1"/>
</dbReference>
<reference evidence="12" key="1">
    <citation type="submission" date="2021-04" db="EMBL/GenBank/DDBJ databases">
        <title>First draft genome resource for Brassicaceae pathogens Fusarium oxysporum f. sp. raphani and Fusarium oxysporum f. sp. rapae.</title>
        <authorList>
            <person name="Asai S."/>
        </authorList>
    </citation>
    <scope>NUCLEOTIDE SEQUENCE</scope>
    <source>
        <strain evidence="12">Tf1262</strain>
    </source>
</reference>
<dbReference type="InterPro" id="IPR011706">
    <property type="entry name" value="Cu-oxidase_C"/>
</dbReference>
<dbReference type="AlphaFoldDB" id="A0A8J5Q265"/>
<feature type="domain" description="Plastocyanin-like" evidence="9">
    <location>
        <begin position="307"/>
        <end position="359"/>
    </location>
</feature>
<evidence type="ECO:0000256" key="1">
    <source>
        <dbReference type="ARBA" id="ARBA00010609"/>
    </source>
</evidence>
<dbReference type="InterPro" id="IPR001117">
    <property type="entry name" value="Cu-oxidase_2nd"/>
</dbReference>
<comment type="similarity">
    <text evidence="1">Belongs to the multicopper oxidase family.</text>
</comment>
<dbReference type="CDD" id="cd13850">
    <property type="entry name" value="CuRO_1_Abr2_like"/>
    <property type="match status" value="1"/>
</dbReference>
<feature type="chain" id="PRO_5035293292" evidence="8">
    <location>
        <begin position="22"/>
        <end position="612"/>
    </location>
</feature>
<dbReference type="PANTHER" id="PTHR11709">
    <property type="entry name" value="MULTI-COPPER OXIDASE"/>
    <property type="match status" value="1"/>
</dbReference>
<evidence type="ECO:0000256" key="3">
    <source>
        <dbReference type="ARBA" id="ARBA00022729"/>
    </source>
</evidence>
<evidence type="ECO:0000256" key="5">
    <source>
        <dbReference type="ARBA" id="ARBA00023002"/>
    </source>
</evidence>
<dbReference type="GO" id="GO:0005507">
    <property type="term" value="F:copper ion binding"/>
    <property type="evidence" value="ECO:0007669"/>
    <property type="project" value="InterPro"/>
</dbReference>
<evidence type="ECO:0000256" key="4">
    <source>
        <dbReference type="ARBA" id="ARBA00022737"/>
    </source>
</evidence>
<evidence type="ECO:0000313" key="13">
    <source>
        <dbReference type="Proteomes" id="UP000693942"/>
    </source>
</evidence>
<name>A0A8J5Q265_FUSOX</name>
<evidence type="ECO:0000256" key="7">
    <source>
        <dbReference type="ARBA" id="ARBA00023180"/>
    </source>
</evidence>
<evidence type="ECO:0000259" key="9">
    <source>
        <dbReference type="Pfam" id="PF00394"/>
    </source>
</evidence>
<evidence type="ECO:0000259" key="11">
    <source>
        <dbReference type="Pfam" id="PF07732"/>
    </source>
</evidence>
<evidence type="ECO:0000256" key="8">
    <source>
        <dbReference type="SAM" id="SignalP"/>
    </source>
</evidence>
<dbReference type="InterPro" id="IPR002355">
    <property type="entry name" value="Cu_oxidase_Cu_BS"/>
</dbReference>
<gene>
    <name evidence="12" type="primary">abr2-2</name>
    <name evidence="12" type="ORF">Forpi1262_v009482</name>
</gene>
<dbReference type="CDD" id="cd13898">
    <property type="entry name" value="CuRO_3_Abr2_like"/>
    <property type="match status" value="1"/>
</dbReference>
<accession>A0A8J5Q265</accession>
<dbReference type="PANTHER" id="PTHR11709:SF488">
    <property type="entry name" value="LACCASE-RELATED"/>
    <property type="match status" value="1"/>
</dbReference>
<sequence>MRLFKPLLLPLFLLLGPHAFARKDARVFDLILTWEPYAPDGFKRDMILVNGQSPGPVIELTEGDDVQVNVHNEMPFNTTVHFHGIEMLQTPWSDGVPGLTQVPIPTGRVFSYRWTATQHGSHWYHSHVGGQLGDGLYGPIIIHPSKDRQKPFRLISKDPASIKAMKNAELKTQPVVLSDQRHIPSFEAWDISTKANMELTCIDSILVNGKGTSRCRSAQEIDELMTQEQRALLKVNNMSMTDKGCLPAEFMARGVGKPTAIPDGIYHGCESSDGGESIIAFEKSSCQAEAWIALDLIGAFSIITSMVSIDGLSMWVYAVDGDYVVPQKVEAIPISNGDRYSVLIQANTVGNHTLRVASVAATQILSGYATLSIRQVDGGLTSNHTSIPTQHIRDNGIPTSPEVRFFDETLAKPFPPSPIPRDADALYKLEMQPFGSSLYWAIDDTPLHPAQYEHLEAPILFDEHSARSLGNHSISTQTGQWVDLVFTSKVFPMPPHPLHKHGNKLRLLGKGTGKWIWDSVVEAAAAMPEAFNLVDPPRRDAFSSPNAGDEPVWLAVRYHVVNPGPWLMHCHILTHSEGGMSFVIQDGIDDWPEAPDYYFQTGEKDEECSRRY</sequence>
<evidence type="ECO:0000256" key="6">
    <source>
        <dbReference type="ARBA" id="ARBA00023008"/>
    </source>
</evidence>
<feature type="domain" description="Plastocyanin-like" evidence="10">
    <location>
        <begin position="469"/>
        <end position="585"/>
    </location>
</feature>